<keyword evidence="2" id="KW-0804">Transcription</keyword>
<evidence type="ECO:0000259" key="4">
    <source>
        <dbReference type="Pfam" id="PF04967"/>
    </source>
</evidence>
<dbReference type="PANTHER" id="PTHR34236:SF1">
    <property type="entry name" value="DIMETHYL SULFOXIDE REDUCTASE TRANSCRIPTIONAL ACTIVATOR"/>
    <property type="match status" value="1"/>
</dbReference>
<proteinExistence type="predicted"/>
<feature type="region of interest" description="Disordered" evidence="3">
    <location>
        <begin position="200"/>
        <end position="227"/>
    </location>
</feature>
<evidence type="ECO:0000313" key="7">
    <source>
        <dbReference type="Proteomes" id="UP000281431"/>
    </source>
</evidence>
<keyword evidence="7" id="KW-1185">Reference proteome</keyword>
<evidence type="ECO:0000256" key="1">
    <source>
        <dbReference type="ARBA" id="ARBA00023015"/>
    </source>
</evidence>
<dbReference type="Pfam" id="PF24278">
    <property type="entry name" value="HVO_0513_N"/>
    <property type="match status" value="1"/>
</dbReference>
<comment type="caution">
    <text evidence="6">The sequence shown here is derived from an EMBL/GenBank/DDBJ whole genome shotgun (WGS) entry which is preliminary data.</text>
</comment>
<keyword evidence="1" id="KW-0805">Transcription regulation</keyword>
<dbReference type="InterPro" id="IPR056493">
    <property type="entry name" value="HVO_0513_N"/>
</dbReference>
<organism evidence="6 7">
    <name type="scientific">Natrarchaeobius chitinivorans</name>
    <dbReference type="NCBI Taxonomy" id="1679083"/>
    <lineage>
        <taxon>Archaea</taxon>
        <taxon>Methanobacteriati</taxon>
        <taxon>Methanobacteriota</taxon>
        <taxon>Stenosarchaea group</taxon>
        <taxon>Halobacteria</taxon>
        <taxon>Halobacteriales</taxon>
        <taxon>Natrialbaceae</taxon>
        <taxon>Natrarchaeobius</taxon>
    </lineage>
</organism>
<evidence type="ECO:0000313" key="6">
    <source>
        <dbReference type="EMBL" id="RQH03295.1"/>
    </source>
</evidence>
<feature type="domain" description="HTH bat-type" evidence="4">
    <location>
        <begin position="161"/>
        <end position="213"/>
    </location>
</feature>
<feature type="compositionally biased region" description="Basic and acidic residues" evidence="3">
    <location>
        <begin position="202"/>
        <end position="211"/>
    </location>
</feature>
<dbReference type="AlphaFoldDB" id="A0A3N6MNP5"/>
<dbReference type="PANTHER" id="PTHR34236">
    <property type="entry name" value="DIMETHYL SULFOXIDE REDUCTASE TRANSCRIPTIONAL ACTIVATOR"/>
    <property type="match status" value="1"/>
</dbReference>
<evidence type="ECO:0000256" key="3">
    <source>
        <dbReference type="SAM" id="MobiDB-lite"/>
    </source>
</evidence>
<dbReference type="Proteomes" id="UP000281431">
    <property type="component" value="Unassembled WGS sequence"/>
</dbReference>
<dbReference type="EMBL" id="REFZ01000001">
    <property type="protein sequence ID" value="RQH03295.1"/>
    <property type="molecule type" value="Genomic_DNA"/>
</dbReference>
<sequence length="227" mass="24360">MKRVGLTLDAAGREAEIHPMYDVLVGATEVERATAMHWNVAGDELGIVHYVEGDIETFREHLERIPEVLDYALAPAGSDAFYAYVRDATTEPLRELIDAVSRSPVVVVPPVEYGDGVVSCTVFGPAAEIQTALDDVPEPVEATVTAVGGMTAVPGVLESVLTDRQREALEAALSLGYYAVPREASHEDVAEEIGCAPSTAAEHLRKGESRVIRSALAEPPSRRGGRR</sequence>
<dbReference type="OrthoDB" id="27447at2157"/>
<name>A0A3N6MNP5_NATCH</name>
<gene>
    <name evidence="6" type="ORF">EA472_01555</name>
</gene>
<protein>
    <submittedName>
        <fullName evidence="6">Helix-turn-helix domain-containing protein</fullName>
    </submittedName>
</protein>
<feature type="domain" description="HVO-0513-like N-terminal" evidence="5">
    <location>
        <begin position="18"/>
        <end position="148"/>
    </location>
</feature>
<evidence type="ECO:0000256" key="2">
    <source>
        <dbReference type="ARBA" id="ARBA00023163"/>
    </source>
</evidence>
<dbReference type="InterPro" id="IPR007050">
    <property type="entry name" value="HTH_bacterioopsin"/>
</dbReference>
<accession>A0A3N6MNP5</accession>
<evidence type="ECO:0000259" key="5">
    <source>
        <dbReference type="Pfam" id="PF24278"/>
    </source>
</evidence>
<dbReference type="Pfam" id="PF04967">
    <property type="entry name" value="HTH_10"/>
    <property type="match status" value="1"/>
</dbReference>
<reference evidence="6 7" key="1">
    <citation type="submission" date="2018-10" db="EMBL/GenBank/DDBJ databases">
        <title>Natrarchaeobius chitinivorans gen. nov., sp. nov., and Natrarchaeobius haloalkaliphilus sp. nov., alkaliphilic, chitin-utilizing haloarchaea from hypersaline alkaline lakes.</title>
        <authorList>
            <person name="Sorokin D.Y."/>
            <person name="Elcheninov A.G."/>
            <person name="Kostrikina N.A."/>
            <person name="Bale N.J."/>
            <person name="Sinninghe Damste J.S."/>
            <person name="Khijniak T.V."/>
            <person name="Kublanov I.V."/>
            <person name="Toshchakov S.V."/>
        </authorList>
    </citation>
    <scope>NUCLEOTIDE SEQUENCE [LARGE SCALE GENOMIC DNA]</scope>
    <source>
        <strain evidence="6 7">AArcht7</strain>
    </source>
</reference>